<accession>A0ABT9FBW0</accession>
<keyword evidence="2" id="KW-1185">Reference proteome</keyword>
<name>A0ABT9FBW0_9GAMM</name>
<protein>
    <submittedName>
        <fullName evidence="1">Uncharacterized protein</fullName>
    </submittedName>
</protein>
<reference evidence="1" key="1">
    <citation type="submission" date="2023-07" db="EMBL/GenBank/DDBJ databases">
        <title>Genome content predicts the carbon catabolic preferences of heterotrophic bacteria.</title>
        <authorList>
            <person name="Gralka M."/>
        </authorList>
    </citation>
    <scope>NUCLEOTIDE SEQUENCE</scope>
    <source>
        <strain evidence="1">4G09</strain>
    </source>
</reference>
<dbReference type="RefSeq" id="WP_305471553.1">
    <property type="nucleotide sequence ID" value="NZ_JAUYVT010000004.1"/>
</dbReference>
<evidence type="ECO:0000313" key="2">
    <source>
        <dbReference type="Proteomes" id="UP001177212"/>
    </source>
</evidence>
<comment type="caution">
    <text evidence="1">The sequence shown here is derived from an EMBL/GenBank/DDBJ whole genome shotgun (WGS) entry which is preliminary data.</text>
</comment>
<dbReference type="EMBL" id="JAUYVT010000004">
    <property type="protein sequence ID" value="MDP2564272.1"/>
    <property type="molecule type" value="Genomic_DNA"/>
</dbReference>
<organism evidence="1 2">
    <name type="scientific">Pseudoalteromonas marina</name>
    <dbReference type="NCBI Taxonomy" id="267375"/>
    <lineage>
        <taxon>Bacteria</taxon>
        <taxon>Pseudomonadati</taxon>
        <taxon>Pseudomonadota</taxon>
        <taxon>Gammaproteobacteria</taxon>
        <taxon>Alteromonadales</taxon>
        <taxon>Pseudoalteromonadaceae</taxon>
        <taxon>Pseudoalteromonas</taxon>
    </lineage>
</organism>
<proteinExistence type="predicted"/>
<sequence>MASTYKDFSEKEVDEFSKKATKLCNSMCSTKRPSCFSPEEFKNKILEISKDFTTRFISTPLIDVDLSTDEYDTIISNITNLAIGTHNQNIKCISKIGKKVKKIENPNDAELHIRRKIAKTAKEFNSVFKDSDFTFMYFTSVLSCTISELTETSNKDTVQNLIGKLI</sequence>
<evidence type="ECO:0000313" key="1">
    <source>
        <dbReference type="EMBL" id="MDP2564272.1"/>
    </source>
</evidence>
<dbReference type="Proteomes" id="UP001177212">
    <property type="component" value="Unassembled WGS sequence"/>
</dbReference>
<gene>
    <name evidence="1" type="ORF">Q8W34_06480</name>
</gene>